<proteinExistence type="predicted"/>
<gene>
    <name evidence="1" type="ORF">EHO61_12845</name>
</gene>
<dbReference type="InterPro" id="IPR029044">
    <property type="entry name" value="Nucleotide-diphossugar_trans"/>
</dbReference>
<keyword evidence="2" id="KW-1185">Reference proteome</keyword>
<dbReference type="AlphaFoldDB" id="A0A4R9GN76"/>
<dbReference type="SUPFAM" id="SSF53448">
    <property type="entry name" value="Nucleotide-diphospho-sugar transferases"/>
    <property type="match status" value="1"/>
</dbReference>
<reference evidence="1" key="1">
    <citation type="journal article" date="2019" name="PLoS Negl. Trop. Dis.">
        <title>Revisiting the worldwide diversity of Leptospira species in the environment.</title>
        <authorList>
            <person name="Vincent A.T."/>
            <person name="Schiettekatte O."/>
            <person name="Bourhy P."/>
            <person name="Veyrier F.J."/>
            <person name="Picardeau M."/>
        </authorList>
    </citation>
    <scope>NUCLEOTIDE SEQUENCE [LARGE SCALE GENOMIC DNA]</scope>
    <source>
        <strain evidence="1">SCS5</strain>
    </source>
</reference>
<accession>A0A4R9GN76</accession>
<dbReference type="EMBL" id="RQEV01000012">
    <property type="protein sequence ID" value="TGK17291.1"/>
    <property type="molecule type" value="Genomic_DNA"/>
</dbReference>
<dbReference type="RefSeq" id="WP_135813980.1">
    <property type="nucleotide sequence ID" value="NZ_RQEV01000012.1"/>
</dbReference>
<sequence length="223" mass="26398">MSEAIDWFFGNESEGIILEDDCLPSEDFFRFCETALERFRNESKVMHVSGTNFVPSEILSDADAYFTRYPHVWGWATWRRAWREYLREDKIWNKEGISAWKGSSARVREFWNEIFERTYSGRIDTWDFQWVYTLNQRGGLAINSSRNLVQNVGFGEDATHTKSRDDQRAEMRTEKLADSFRFPNELKMHKGAVGWLEKHHYSRNGLPSRIFSFLKRRILSVGK</sequence>
<evidence type="ECO:0000313" key="2">
    <source>
        <dbReference type="Proteomes" id="UP000297855"/>
    </source>
</evidence>
<comment type="caution">
    <text evidence="1">The sequence shown here is derived from an EMBL/GenBank/DDBJ whole genome shotgun (WGS) entry which is preliminary data.</text>
</comment>
<organism evidence="1 2">
    <name type="scientific">Leptospira fluminis</name>
    <dbReference type="NCBI Taxonomy" id="2484979"/>
    <lineage>
        <taxon>Bacteria</taxon>
        <taxon>Pseudomonadati</taxon>
        <taxon>Spirochaetota</taxon>
        <taxon>Spirochaetia</taxon>
        <taxon>Leptospirales</taxon>
        <taxon>Leptospiraceae</taxon>
        <taxon>Leptospira</taxon>
    </lineage>
</organism>
<dbReference type="Gene3D" id="3.90.550.10">
    <property type="entry name" value="Spore Coat Polysaccharide Biosynthesis Protein SpsA, Chain A"/>
    <property type="match status" value="1"/>
</dbReference>
<dbReference type="Proteomes" id="UP000297855">
    <property type="component" value="Unassembled WGS sequence"/>
</dbReference>
<dbReference type="OrthoDB" id="5180856at2"/>
<evidence type="ECO:0000313" key="1">
    <source>
        <dbReference type="EMBL" id="TGK17291.1"/>
    </source>
</evidence>
<protein>
    <recommendedName>
        <fullName evidence="3">Glycosyl transferase</fullName>
    </recommendedName>
</protein>
<name>A0A4R9GN76_9LEPT</name>
<evidence type="ECO:0008006" key="3">
    <source>
        <dbReference type="Google" id="ProtNLM"/>
    </source>
</evidence>